<dbReference type="PANTHER" id="PTHR37829:SF3">
    <property type="entry name" value="PROTEIN JAYE-RELATED"/>
    <property type="match status" value="1"/>
</dbReference>
<proteinExistence type="predicted"/>
<dbReference type="AlphaFoldDB" id="M1ZT29"/>
<evidence type="ECO:0000313" key="3">
    <source>
        <dbReference type="Proteomes" id="UP000011944"/>
    </source>
</evidence>
<feature type="domain" description="Baseplate protein J-like barrel" evidence="1">
    <location>
        <begin position="101"/>
        <end position="180"/>
    </location>
</feature>
<reference evidence="2 3" key="2">
    <citation type="submission" date="2013-03" db="EMBL/GenBank/DDBJ databases">
        <title>Diversity in Clostridium botulinum.</title>
        <authorList>
            <person name="Timme R.E."/>
            <person name="Allard M."/>
            <person name="Luo Y."/>
            <person name="Strain E."/>
            <person name="Gonzalez-Escalona N."/>
            <person name="Brown E."/>
        </authorList>
    </citation>
    <scope>NUCLEOTIDE SEQUENCE [LARGE SCALE GENOMIC DNA]</scope>
    <source>
        <strain evidence="2 3">CFSAN001627</strain>
    </source>
</reference>
<evidence type="ECO:0000259" key="1">
    <source>
        <dbReference type="Pfam" id="PF04865"/>
    </source>
</evidence>
<sequence>MSKFGITPEGYKRKTYQDLIKEIETRLKQEDYFGENIDFSDQDPLKHFTAPIMYIMSDLWEILEQTFYNASPRYAEGNQLFDKGMYIGIARKQASKAEGAVTFTGEQGAVIYKGFKVATKSGIVFETTREGIIPESGSITLDVVAMTAGASGNTPAGTITLIVNPIIGRISVTNERDTIKGQDKESPVEFRKRYNASVSIRNTNVYDSIYANVLRVTGVSSVHIKENDTMQIVNGIPEKSFRVLVVGGDDKEIAQAIFDKKPGGIQACGSKYIGIKDSMGEIHPIGITRPEYIKINAKITIKTNKDYPIQGNKIIENLTSNAINEFGLGKNVTLFKLFSVIGSANLDGIEDIKIEIGKDGEPLAEKNIVIGEEDVAISNDIEVIDNGE</sequence>
<dbReference type="Pfam" id="PF04865">
    <property type="entry name" value="Baseplate_J"/>
    <property type="match status" value="1"/>
</dbReference>
<gene>
    <name evidence="2" type="ORF">CFSAN001627_03530</name>
</gene>
<dbReference type="PATRIC" id="fig|1232189.3.peg.574"/>
<protein>
    <recommendedName>
        <fullName evidence="1">Baseplate protein J-like barrel domain-containing protein</fullName>
    </recommendedName>
</protein>
<dbReference type="EMBL" id="AMXI01000197">
    <property type="protein sequence ID" value="EKN42957.1"/>
    <property type="molecule type" value="Genomic_DNA"/>
</dbReference>
<comment type="caution">
    <text evidence="2">The sequence shown here is derived from an EMBL/GenBank/DDBJ whole genome shotgun (WGS) entry which is preliminary data.</text>
</comment>
<name>M1ZT29_CLOBO</name>
<dbReference type="InterPro" id="IPR006949">
    <property type="entry name" value="Barrel_Baseplate_J-like"/>
</dbReference>
<evidence type="ECO:0000313" key="2">
    <source>
        <dbReference type="EMBL" id="EKN42957.1"/>
    </source>
</evidence>
<dbReference type="Proteomes" id="UP000011944">
    <property type="component" value="Unassembled WGS sequence"/>
</dbReference>
<organism evidence="2 3">
    <name type="scientific">Clostridium botulinum CFSAN001627</name>
    <dbReference type="NCBI Taxonomy" id="1232189"/>
    <lineage>
        <taxon>Bacteria</taxon>
        <taxon>Bacillati</taxon>
        <taxon>Bacillota</taxon>
        <taxon>Clostridia</taxon>
        <taxon>Eubacteriales</taxon>
        <taxon>Clostridiaceae</taxon>
        <taxon>Clostridium</taxon>
    </lineage>
</organism>
<dbReference type="PANTHER" id="PTHR37829">
    <property type="entry name" value="PHAGE-LIKE ELEMENT PBSX PROTEIN XKDT"/>
    <property type="match status" value="1"/>
</dbReference>
<reference evidence="2 3" key="1">
    <citation type="submission" date="2012-10" db="EMBL/GenBank/DDBJ databases">
        <authorList>
            <person name="Strain E.A."/>
            <person name="Brown E."/>
            <person name="Allard M.W."/>
            <person name="Gonzalez-Escalona N."/>
            <person name="Timme R."/>
        </authorList>
    </citation>
    <scope>NUCLEOTIDE SEQUENCE [LARGE SCALE GENOMIC DNA]</scope>
    <source>
        <strain evidence="2 3">CFSAN001627</strain>
    </source>
</reference>
<accession>M1ZT29</accession>
<dbReference type="InterPro" id="IPR052399">
    <property type="entry name" value="Phage_Baseplate_Assmbl_Protein"/>
</dbReference>